<evidence type="ECO:0000313" key="2">
    <source>
        <dbReference type="Proteomes" id="UP000192277"/>
    </source>
</evidence>
<reference evidence="1 2" key="1">
    <citation type="submission" date="2016-04" db="EMBL/GenBank/DDBJ databases">
        <authorList>
            <person name="Chen L."/>
            <person name="Zhuang W."/>
            <person name="Wang G."/>
        </authorList>
    </citation>
    <scope>NUCLEOTIDE SEQUENCE [LARGE SCALE GENOMIC DNA]</scope>
    <source>
        <strain evidence="2">GR20</strain>
    </source>
</reference>
<comment type="caution">
    <text evidence="1">The sequence shown here is derived from an EMBL/GenBank/DDBJ whole genome shotgun (WGS) entry which is preliminary data.</text>
</comment>
<sequence>MKNTLLAVLAISFYNESQAQSVAPHSSGYVKYQEAIPNQSIDKGAKKVNPFRDGIASTDKLTNDISAINKMADGTASSDKLADILLHSLDNFDSLSRTGKPEFRVVPAGLYTYAGYMQQRILNGPLSKPRTITTKKSGWLL</sequence>
<protein>
    <submittedName>
        <fullName evidence="1">Uncharacterized protein</fullName>
    </submittedName>
</protein>
<name>A0ABX3P5K1_9BACT</name>
<keyword evidence="2" id="KW-1185">Reference proteome</keyword>
<evidence type="ECO:0000313" key="1">
    <source>
        <dbReference type="EMBL" id="OQP55454.1"/>
    </source>
</evidence>
<gene>
    <name evidence="1" type="ORF">A4D02_03860</name>
</gene>
<accession>A0ABX3P5K1</accession>
<organism evidence="1 2">
    <name type="scientific">Niastella koreensis</name>
    <dbReference type="NCBI Taxonomy" id="354356"/>
    <lineage>
        <taxon>Bacteria</taxon>
        <taxon>Pseudomonadati</taxon>
        <taxon>Bacteroidota</taxon>
        <taxon>Chitinophagia</taxon>
        <taxon>Chitinophagales</taxon>
        <taxon>Chitinophagaceae</taxon>
        <taxon>Niastella</taxon>
    </lineage>
</organism>
<dbReference type="Proteomes" id="UP000192277">
    <property type="component" value="Unassembled WGS sequence"/>
</dbReference>
<dbReference type="EMBL" id="LWBO01000001">
    <property type="protein sequence ID" value="OQP55454.1"/>
    <property type="molecule type" value="Genomic_DNA"/>
</dbReference>
<proteinExistence type="predicted"/>
<dbReference type="RefSeq" id="WP_014223058.1">
    <property type="nucleotide sequence ID" value="NZ_LWBO01000001.1"/>
</dbReference>